<dbReference type="Pfam" id="PF01832">
    <property type="entry name" value="Glucosaminidase"/>
    <property type="match status" value="1"/>
</dbReference>
<comment type="function">
    <text evidence="1">Flagellum-specific muramidase which hydrolyzes the peptidoglycan layer to assemble the rod structure in the periplasmic space.</text>
</comment>
<comment type="similarity">
    <text evidence="3">In the N-terminal section; belongs to the FlgJ family.</text>
</comment>
<dbReference type="GO" id="GO:0042597">
    <property type="term" value="C:periplasmic space"/>
    <property type="evidence" value="ECO:0007669"/>
    <property type="project" value="UniProtKB-SubCell"/>
</dbReference>
<dbReference type="PANTHER" id="PTHR33308:SF9">
    <property type="entry name" value="PEPTIDOGLYCAN HYDROLASE FLGJ"/>
    <property type="match status" value="1"/>
</dbReference>
<comment type="similarity">
    <text evidence="4">In the C-terminal section; belongs to the glycosyl hydrolase 73 family.</text>
</comment>
<dbReference type="PANTHER" id="PTHR33308">
    <property type="entry name" value="PEPTIDOGLYCAN HYDROLASE FLGJ"/>
    <property type="match status" value="1"/>
</dbReference>
<dbReference type="AlphaFoldDB" id="A0A7R6SVE3"/>
<dbReference type="GO" id="GO:0016798">
    <property type="term" value="F:hydrolase activity, acting on glycosyl bonds"/>
    <property type="evidence" value="ECO:0007669"/>
    <property type="project" value="UniProtKB-KW"/>
</dbReference>
<dbReference type="KEGG" id="njp:NEJAP_0693"/>
<keyword evidence="13" id="KW-0282">Flagellum</keyword>
<evidence type="ECO:0000256" key="7">
    <source>
        <dbReference type="ARBA" id="ARBA00022795"/>
    </source>
</evidence>
<dbReference type="InterPro" id="IPR013377">
    <property type="entry name" value="FlgJ"/>
</dbReference>
<proteinExistence type="inferred from homology"/>
<feature type="domain" description="Mannosyl-glycoprotein endo-beta-N-acetylglucosamidase-like" evidence="12">
    <location>
        <begin position="188"/>
        <end position="349"/>
    </location>
</feature>
<dbReference type="GO" id="GO:0071555">
    <property type="term" value="P:cell wall organization"/>
    <property type="evidence" value="ECO:0007669"/>
    <property type="project" value="UniProtKB-KW"/>
</dbReference>
<evidence type="ECO:0000256" key="11">
    <source>
        <dbReference type="ARBA" id="ARBA00030835"/>
    </source>
</evidence>
<dbReference type="InterPro" id="IPR051056">
    <property type="entry name" value="Glycosyl_Hydrolase_73"/>
</dbReference>
<dbReference type="GO" id="GO:0044780">
    <property type="term" value="P:bacterial-type flagellum assembly"/>
    <property type="evidence" value="ECO:0007669"/>
    <property type="project" value="InterPro"/>
</dbReference>
<keyword evidence="6" id="KW-0574">Periplasm</keyword>
<evidence type="ECO:0000256" key="4">
    <source>
        <dbReference type="ARBA" id="ARBA00007974"/>
    </source>
</evidence>
<keyword evidence="13" id="KW-0969">Cilium</keyword>
<dbReference type="Proteomes" id="UP000595332">
    <property type="component" value="Chromosome"/>
</dbReference>
<evidence type="ECO:0000256" key="6">
    <source>
        <dbReference type="ARBA" id="ARBA00022764"/>
    </source>
</evidence>
<accession>A0A7R6SVE3</accession>
<evidence type="ECO:0000256" key="10">
    <source>
        <dbReference type="ARBA" id="ARBA00023316"/>
    </source>
</evidence>
<keyword evidence="9" id="KW-0326">Glycosidase</keyword>
<gene>
    <name evidence="13" type="primary">flgJ</name>
    <name evidence="13" type="ORF">NEJAP_0693</name>
</gene>
<evidence type="ECO:0000256" key="8">
    <source>
        <dbReference type="ARBA" id="ARBA00022801"/>
    </source>
</evidence>
<evidence type="ECO:0000256" key="2">
    <source>
        <dbReference type="ARBA" id="ARBA00004418"/>
    </source>
</evidence>
<name>A0A7R6SVE3_9GAMM</name>
<dbReference type="GO" id="GO:0004040">
    <property type="term" value="F:amidase activity"/>
    <property type="evidence" value="ECO:0007669"/>
    <property type="project" value="InterPro"/>
</dbReference>
<keyword evidence="7" id="KW-1005">Bacterial flagellum biogenesis</keyword>
<dbReference type="Gene3D" id="1.10.530.10">
    <property type="match status" value="1"/>
</dbReference>
<dbReference type="EMBL" id="AP014546">
    <property type="protein sequence ID" value="BBB28650.1"/>
    <property type="molecule type" value="Genomic_DNA"/>
</dbReference>
<evidence type="ECO:0000256" key="5">
    <source>
        <dbReference type="ARBA" id="ARBA00013433"/>
    </source>
</evidence>
<dbReference type="GO" id="GO:0071973">
    <property type="term" value="P:bacterial-type flagellum-dependent cell motility"/>
    <property type="evidence" value="ECO:0007669"/>
    <property type="project" value="TreeGrafter"/>
</dbReference>
<keyword evidence="14" id="KW-1185">Reference proteome</keyword>
<evidence type="ECO:0000256" key="1">
    <source>
        <dbReference type="ARBA" id="ARBA00002954"/>
    </source>
</evidence>
<evidence type="ECO:0000256" key="3">
    <source>
        <dbReference type="ARBA" id="ARBA00006880"/>
    </source>
</evidence>
<keyword evidence="8" id="KW-0378">Hydrolase</keyword>
<keyword evidence="13" id="KW-0966">Cell projection</keyword>
<dbReference type="NCBIfam" id="TIGR02541">
    <property type="entry name" value="flagell_FlgJ"/>
    <property type="match status" value="1"/>
</dbReference>
<evidence type="ECO:0000313" key="13">
    <source>
        <dbReference type="EMBL" id="BBB28650.1"/>
    </source>
</evidence>
<evidence type="ECO:0000259" key="12">
    <source>
        <dbReference type="SMART" id="SM00047"/>
    </source>
</evidence>
<dbReference type="InterPro" id="IPR002901">
    <property type="entry name" value="MGlyc_endo_b_GlcNAc-like_dom"/>
</dbReference>
<protein>
    <recommendedName>
        <fullName evidence="5">Peptidoglycan hydrolase FlgJ</fullName>
    </recommendedName>
    <alternativeName>
        <fullName evidence="11">Muramidase FlgJ</fullName>
    </alternativeName>
</protein>
<organism evidence="13 14">
    <name type="scientific">Neptunomonas japonica JAMM 1380</name>
    <dbReference type="NCBI Taxonomy" id="1441457"/>
    <lineage>
        <taxon>Bacteria</taxon>
        <taxon>Pseudomonadati</taxon>
        <taxon>Pseudomonadota</taxon>
        <taxon>Gammaproteobacteria</taxon>
        <taxon>Oceanospirillales</taxon>
        <taxon>Oceanospirillaceae</taxon>
        <taxon>Neptunomonas</taxon>
    </lineage>
</organism>
<dbReference type="SMART" id="SM00047">
    <property type="entry name" value="LYZ2"/>
    <property type="match status" value="1"/>
</dbReference>
<keyword evidence="10" id="KW-0961">Cell wall biogenesis/degradation</keyword>
<comment type="subcellular location">
    <subcellularLocation>
        <location evidence="2">Periplasm</location>
    </subcellularLocation>
</comment>
<dbReference type="RefSeq" id="WP_201349326.1">
    <property type="nucleotide sequence ID" value="NZ_AP014546.1"/>
</dbReference>
<evidence type="ECO:0000256" key="9">
    <source>
        <dbReference type="ARBA" id="ARBA00023295"/>
    </source>
</evidence>
<dbReference type="Pfam" id="PF10135">
    <property type="entry name" value="Rod-binding"/>
    <property type="match status" value="1"/>
</dbReference>
<sequence length="354" mass="39198">MAINNDPNHNPQFYADMNSLQKLKHQAKTDTPEALKQVAEQFEQMFLSMVMKSMREANASFGEDNPFSSGDVRFYQGMLDNQMTQEMSQGKGIGLADVLARQLSHQLNVRMDDDDDNKARPVSESERLLNRAFDQGASAAASALLGQNFVRTNDKTEAPPSITPINETIDALLAASENKLNNAKAAVALPANFESPEEFVSSLLPLAEGVAAELGVDPKVLLAQAALETGWGKHIIKDGAGESSNNLFNIKADKRWDGDRAQVNTLEYRDGLAQQEKAQFRSYDSYEQSFRDYADFLKSNPRYQQALESVASPRQYLQQLQAAGYATDPAYADKITTIFENRILAMELNTPKEG</sequence>
<dbReference type="Gene3D" id="2.10.70.40">
    <property type="entry name" value="peptidoglycan hydrolase"/>
    <property type="match status" value="1"/>
</dbReference>
<evidence type="ECO:0000313" key="14">
    <source>
        <dbReference type="Proteomes" id="UP000595332"/>
    </source>
</evidence>
<dbReference type="InterPro" id="IPR019301">
    <property type="entry name" value="Flagellar_prot_FlgJ_N"/>
</dbReference>
<reference evidence="13 14" key="1">
    <citation type="journal article" date="2008" name="Int. J. Syst. Evol. Microbiol.">
        <title>Neptunomonas japonica sp. nov., an Osedax japonicus symbiont-like bacterium isolated from sediment adjacent to sperm whale carcasses off Kagoshima, Japan.</title>
        <authorList>
            <person name="Miyazaki M."/>
            <person name="Nogi Y."/>
            <person name="Fujiwara Y."/>
            <person name="Kawato M."/>
            <person name="Kubokawa K."/>
            <person name="Horikoshi K."/>
        </authorList>
    </citation>
    <scope>NUCLEOTIDE SEQUENCE [LARGE SCALE GENOMIC DNA]</scope>
    <source>
        <strain evidence="13 14">JAMM 1380</strain>
    </source>
</reference>